<proteinExistence type="predicted"/>
<gene>
    <name evidence="2" type="ORF">CT19425_MP20395</name>
</gene>
<name>A0A375IN32_9BURK</name>
<dbReference type="PANTHER" id="PTHR43881:SF5">
    <property type="entry name" value="GAMMA-GLUTAMYLTRANSPEPTIDASE"/>
    <property type="match status" value="1"/>
</dbReference>
<dbReference type="Pfam" id="PF01019">
    <property type="entry name" value="G_glu_transpept"/>
    <property type="match status" value="1"/>
</dbReference>
<evidence type="ECO:0000313" key="2">
    <source>
        <dbReference type="EMBL" id="SPK74685.1"/>
    </source>
</evidence>
<dbReference type="PANTHER" id="PTHR43881">
    <property type="entry name" value="GAMMA-GLUTAMYLTRANSPEPTIDASE (AFU_ORTHOLOGUE AFUA_4G13580)"/>
    <property type="match status" value="1"/>
</dbReference>
<feature type="signal peptide" evidence="1">
    <location>
        <begin position="1"/>
        <end position="28"/>
    </location>
</feature>
<organism evidence="2 3">
    <name type="scientific">Cupriavidus taiwanensis</name>
    <dbReference type="NCBI Taxonomy" id="164546"/>
    <lineage>
        <taxon>Bacteria</taxon>
        <taxon>Pseudomonadati</taxon>
        <taxon>Pseudomonadota</taxon>
        <taxon>Betaproteobacteria</taxon>
        <taxon>Burkholderiales</taxon>
        <taxon>Burkholderiaceae</taxon>
        <taxon>Cupriavidus</taxon>
    </lineage>
</organism>
<sequence>MHRTRFFTALRLAGMCSALTLAAAPASAVDEAGKYCDTPSACLNPMATLLQNRGAFFSLDPAHVNHLAPGKRTFHTLNPALLLKDGKPFLVYGTMGGEGQPQTQAALVTRIVDFGMSPQDAVNAPRLLYGRNWGVSSNDLKIEGRVPEAVTAELARRGHPVKRVQAFTDAMGHAGAILIDPVTGVRYGAADPRGDGLAAGL</sequence>
<feature type="chain" id="PRO_5016655461" description="Gamma-glutamyltransferase" evidence="1">
    <location>
        <begin position="29"/>
        <end position="201"/>
    </location>
</feature>
<evidence type="ECO:0008006" key="4">
    <source>
        <dbReference type="Google" id="ProtNLM"/>
    </source>
</evidence>
<geneLocation type="plasmid" evidence="2">
    <name>II</name>
</geneLocation>
<keyword evidence="1" id="KW-0732">Signal</keyword>
<evidence type="ECO:0000256" key="1">
    <source>
        <dbReference type="SAM" id="SignalP"/>
    </source>
</evidence>
<accession>A0A375IN32</accession>
<dbReference type="EMBL" id="LT991977">
    <property type="protein sequence ID" value="SPK74685.1"/>
    <property type="molecule type" value="Genomic_DNA"/>
</dbReference>
<dbReference type="InterPro" id="IPR052896">
    <property type="entry name" value="GGT-like_enzyme"/>
</dbReference>
<evidence type="ECO:0000313" key="3">
    <source>
        <dbReference type="Proteomes" id="UP000255505"/>
    </source>
</evidence>
<dbReference type="InterPro" id="IPR029055">
    <property type="entry name" value="Ntn_hydrolases_N"/>
</dbReference>
<dbReference type="InterPro" id="IPR043137">
    <property type="entry name" value="GGT_ssub_C"/>
</dbReference>
<dbReference type="Proteomes" id="UP000255505">
    <property type="component" value="Plasmid II"/>
</dbReference>
<dbReference type="SUPFAM" id="SSF56235">
    <property type="entry name" value="N-terminal nucleophile aminohydrolases (Ntn hydrolases)"/>
    <property type="match status" value="1"/>
</dbReference>
<keyword evidence="2" id="KW-0614">Plasmid</keyword>
<dbReference type="AlphaFoldDB" id="A0A375IN32"/>
<protein>
    <recommendedName>
        <fullName evidence="4">Gamma-glutamyltransferase</fullName>
    </recommendedName>
</protein>
<reference evidence="2 3" key="1">
    <citation type="submission" date="2018-01" db="EMBL/GenBank/DDBJ databases">
        <authorList>
            <person name="Gaut B.S."/>
            <person name="Morton B.R."/>
            <person name="Clegg M.T."/>
            <person name="Duvall M.R."/>
        </authorList>
    </citation>
    <scope>NUCLEOTIDE SEQUENCE [LARGE SCALE GENOMIC DNA]</scope>
    <source>
        <strain evidence="2">Cupriavidus taiwanensis LMG 19425</strain>
        <plasmid evidence="3">Plasmid ii</plasmid>
    </source>
</reference>
<dbReference type="Gene3D" id="3.60.20.40">
    <property type="match status" value="1"/>
</dbReference>